<feature type="transmembrane region" description="Helical" evidence="1">
    <location>
        <begin position="184"/>
        <end position="213"/>
    </location>
</feature>
<proteinExistence type="predicted"/>
<protein>
    <submittedName>
        <fullName evidence="3">CPBP family intramembrane metalloprotease</fullName>
    </submittedName>
</protein>
<keyword evidence="1" id="KW-1133">Transmembrane helix</keyword>
<dbReference type="GO" id="GO:0004175">
    <property type="term" value="F:endopeptidase activity"/>
    <property type="evidence" value="ECO:0007669"/>
    <property type="project" value="UniProtKB-ARBA"/>
</dbReference>
<accession>A0A256JVV6</accession>
<name>A0A256JVV6_HALEZ</name>
<dbReference type="GO" id="GO:0080120">
    <property type="term" value="P:CAAX-box protein maturation"/>
    <property type="evidence" value="ECO:0007669"/>
    <property type="project" value="UniProtKB-ARBA"/>
</dbReference>
<keyword evidence="1" id="KW-0472">Membrane</keyword>
<gene>
    <name evidence="3" type="ORF">DJ78_01825</name>
</gene>
<feature type="domain" description="CAAX prenyl protease 2/Lysostaphin resistance protein A-like" evidence="2">
    <location>
        <begin position="146"/>
        <end position="233"/>
    </location>
</feature>
<dbReference type="InterPro" id="IPR003675">
    <property type="entry name" value="Rce1/LyrA-like_dom"/>
</dbReference>
<reference evidence="3 4" key="1">
    <citation type="journal article" date="2014" name="Front. Microbiol.">
        <title>Population and genomic analysis of the genus Halorubrum.</title>
        <authorList>
            <person name="Fullmer M.S."/>
            <person name="Soucy S.M."/>
            <person name="Swithers K.S."/>
            <person name="Makkay A.M."/>
            <person name="Wheeler R."/>
            <person name="Ventosa A."/>
            <person name="Gogarten J.P."/>
            <person name="Papke R.T."/>
        </authorList>
    </citation>
    <scope>NUCLEOTIDE SEQUENCE [LARGE SCALE GENOMIC DNA]</scope>
    <source>
        <strain evidence="3 4">G37</strain>
    </source>
</reference>
<evidence type="ECO:0000313" key="4">
    <source>
        <dbReference type="Proteomes" id="UP000216758"/>
    </source>
</evidence>
<evidence type="ECO:0000259" key="2">
    <source>
        <dbReference type="Pfam" id="PF02517"/>
    </source>
</evidence>
<dbReference type="Pfam" id="PF02517">
    <property type="entry name" value="Rce1-like"/>
    <property type="match status" value="1"/>
</dbReference>
<evidence type="ECO:0000256" key="1">
    <source>
        <dbReference type="SAM" id="Phobius"/>
    </source>
</evidence>
<feature type="transmembrane region" description="Helical" evidence="1">
    <location>
        <begin position="21"/>
        <end position="42"/>
    </location>
</feature>
<dbReference type="EMBL" id="NHPB01000007">
    <property type="protein sequence ID" value="OYR72900.1"/>
    <property type="molecule type" value="Genomic_DNA"/>
</dbReference>
<feature type="transmembrane region" description="Helical" evidence="1">
    <location>
        <begin position="220"/>
        <end position="237"/>
    </location>
</feature>
<dbReference type="AlphaFoldDB" id="A0A256JVV6"/>
<sequence>METQSDVSRPDIGVREVSRSVGGAAALTALGVMAAFASIVVIDPLFGTVEAEWTLLGELLNNYIVQPGFGLVAACYIWWRDDYNPLERIQVPSFEGVAWIGLGVIGYELAVRAVTPILPLIGLSHSAHGDTTAKWRVFFDHPEIIVPGLVVMFVIMAPMEEALYRGVVHDVLEPALGSLGRVLVGGFLFGGMHLFFSGGLGSLLLTSIFGVLLAAGYERTNNLVVPIMAHAGYWLIFTSF</sequence>
<feature type="transmembrane region" description="Helical" evidence="1">
    <location>
        <begin position="144"/>
        <end position="164"/>
    </location>
</feature>
<evidence type="ECO:0000313" key="3">
    <source>
        <dbReference type="EMBL" id="OYR72900.1"/>
    </source>
</evidence>
<dbReference type="Proteomes" id="UP000216758">
    <property type="component" value="Unassembled WGS sequence"/>
</dbReference>
<dbReference type="GO" id="GO:0008237">
    <property type="term" value="F:metallopeptidase activity"/>
    <property type="evidence" value="ECO:0007669"/>
    <property type="project" value="UniProtKB-KW"/>
</dbReference>
<keyword evidence="3" id="KW-0645">Protease</keyword>
<comment type="caution">
    <text evidence="3">The sequence shown here is derived from an EMBL/GenBank/DDBJ whole genome shotgun (WGS) entry which is preliminary data.</text>
</comment>
<keyword evidence="3" id="KW-0482">Metalloprotease</keyword>
<dbReference type="GO" id="GO:0006508">
    <property type="term" value="P:proteolysis"/>
    <property type="evidence" value="ECO:0007669"/>
    <property type="project" value="UniProtKB-KW"/>
</dbReference>
<organism evidence="3 4">
    <name type="scientific">Halorubrum ezzemoulense</name>
    <name type="common">Halorubrum chaoviator</name>
    <dbReference type="NCBI Taxonomy" id="337243"/>
    <lineage>
        <taxon>Archaea</taxon>
        <taxon>Methanobacteriati</taxon>
        <taxon>Methanobacteriota</taxon>
        <taxon>Stenosarchaea group</taxon>
        <taxon>Halobacteria</taxon>
        <taxon>Halobacteriales</taxon>
        <taxon>Haloferacaceae</taxon>
        <taxon>Halorubrum</taxon>
    </lineage>
</organism>
<keyword evidence="1" id="KW-0812">Transmembrane</keyword>
<keyword evidence="3" id="KW-0378">Hydrolase</keyword>
<dbReference type="OrthoDB" id="275779at2157"/>
<feature type="transmembrane region" description="Helical" evidence="1">
    <location>
        <begin position="62"/>
        <end position="79"/>
    </location>
</feature>